<evidence type="ECO:0000313" key="1">
    <source>
        <dbReference type="EMBL" id="KAH6935258.1"/>
    </source>
</evidence>
<dbReference type="Proteomes" id="UP000821845">
    <property type="component" value="Chromosome 3"/>
</dbReference>
<protein>
    <submittedName>
        <fullName evidence="1">Uncharacterized protein</fullName>
    </submittedName>
</protein>
<proteinExistence type="predicted"/>
<reference evidence="1" key="1">
    <citation type="submission" date="2020-05" db="EMBL/GenBank/DDBJ databases">
        <title>Large-scale comparative analyses of tick genomes elucidate their genetic diversity and vector capacities.</title>
        <authorList>
            <person name="Jia N."/>
            <person name="Wang J."/>
            <person name="Shi W."/>
            <person name="Du L."/>
            <person name="Sun Y."/>
            <person name="Zhan W."/>
            <person name="Jiang J."/>
            <person name="Wang Q."/>
            <person name="Zhang B."/>
            <person name="Ji P."/>
            <person name="Sakyi L.B."/>
            <person name="Cui X."/>
            <person name="Yuan T."/>
            <person name="Jiang B."/>
            <person name="Yang W."/>
            <person name="Lam T.T.-Y."/>
            <person name="Chang Q."/>
            <person name="Ding S."/>
            <person name="Wang X."/>
            <person name="Zhu J."/>
            <person name="Ruan X."/>
            <person name="Zhao L."/>
            <person name="Wei J."/>
            <person name="Que T."/>
            <person name="Du C."/>
            <person name="Cheng J."/>
            <person name="Dai P."/>
            <person name="Han X."/>
            <person name="Huang E."/>
            <person name="Gao Y."/>
            <person name="Liu J."/>
            <person name="Shao H."/>
            <person name="Ye R."/>
            <person name="Li L."/>
            <person name="Wei W."/>
            <person name="Wang X."/>
            <person name="Wang C."/>
            <person name="Yang T."/>
            <person name="Huo Q."/>
            <person name="Li W."/>
            <person name="Guo W."/>
            <person name="Chen H."/>
            <person name="Zhou L."/>
            <person name="Ni X."/>
            <person name="Tian J."/>
            <person name="Zhou Y."/>
            <person name="Sheng Y."/>
            <person name="Liu T."/>
            <person name="Pan Y."/>
            <person name="Xia L."/>
            <person name="Li J."/>
            <person name="Zhao F."/>
            <person name="Cao W."/>
        </authorList>
    </citation>
    <scope>NUCLEOTIDE SEQUENCE</scope>
    <source>
        <strain evidence="1">Hyas-2018</strain>
    </source>
</reference>
<sequence length="451" mass="48641">MADGGRDFPAPNLPPKAFSVNLGGSRTSAMFSLTEPPPLPPRRSVFFGKCNGAGDLSSVPPAPSSTSTWTSSDFLRLMHQPGGEGDTKTSIKSIEALFLEDGSSRSTTLRHHSLTTSTVVSTQFASQPFPLAAAGQLPGRVVSLIGTEMTHSNSAPNFNNLSSSCNPSPIHAANQSSSVLSRTEIERSMFSVLRKKQDNNLIDLSGDAELAKKRETLRKAGDSLNDLLDLFDPLRENELEEISSPEETPPKGPPEGKSEVSEMPPQIPPKQGGLAQMQPPSLPASRSSTVERPTPVQATTSKGPSVELGTLKVVRHEVCQGEEIEAFWAKAKQLRSEFTFDDHHTNTGLVVSPTLENKWGKSLSIKVEITTSFAERPFCFTCDVGTSVEHPNGAIQAVKAICSTLSRIEILEILHAVEGLKHICSQMPEVNGFHDSYLKAGRHAKSNAREL</sequence>
<name>A0ACB7SKM0_HYAAI</name>
<keyword evidence="2" id="KW-1185">Reference proteome</keyword>
<comment type="caution">
    <text evidence="1">The sequence shown here is derived from an EMBL/GenBank/DDBJ whole genome shotgun (WGS) entry which is preliminary data.</text>
</comment>
<organism evidence="1 2">
    <name type="scientific">Hyalomma asiaticum</name>
    <name type="common">Tick</name>
    <dbReference type="NCBI Taxonomy" id="266040"/>
    <lineage>
        <taxon>Eukaryota</taxon>
        <taxon>Metazoa</taxon>
        <taxon>Ecdysozoa</taxon>
        <taxon>Arthropoda</taxon>
        <taxon>Chelicerata</taxon>
        <taxon>Arachnida</taxon>
        <taxon>Acari</taxon>
        <taxon>Parasitiformes</taxon>
        <taxon>Ixodida</taxon>
        <taxon>Ixodoidea</taxon>
        <taxon>Ixodidae</taxon>
        <taxon>Hyalomminae</taxon>
        <taxon>Hyalomma</taxon>
    </lineage>
</organism>
<accession>A0ACB7SKM0</accession>
<dbReference type="EMBL" id="CM023483">
    <property type="protein sequence ID" value="KAH6935258.1"/>
    <property type="molecule type" value="Genomic_DNA"/>
</dbReference>
<gene>
    <name evidence="1" type="ORF">HPB50_004827</name>
</gene>
<evidence type="ECO:0000313" key="2">
    <source>
        <dbReference type="Proteomes" id="UP000821845"/>
    </source>
</evidence>